<dbReference type="AlphaFoldDB" id="A0A0E9QIR3"/>
<dbReference type="EMBL" id="GBXM01091888">
    <property type="protein sequence ID" value="JAH16689.1"/>
    <property type="molecule type" value="Transcribed_RNA"/>
</dbReference>
<reference evidence="1" key="1">
    <citation type="submission" date="2014-11" db="EMBL/GenBank/DDBJ databases">
        <authorList>
            <person name="Amaro Gonzalez C."/>
        </authorList>
    </citation>
    <scope>NUCLEOTIDE SEQUENCE</scope>
</reference>
<organism evidence="1">
    <name type="scientific">Anguilla anguilla</name>
    <name type="common">European freshwater eel</name>
    <name type="synonym">Muraena anguilla</name>
    <dbReference type="NCBI Taxonomy" id="7936"/>
    <lineage>
        <taxon>Eukaryota</taxon>
        <taxon>Metazoa</taxon>
        <taxon>Chordata</taxon>
        <taxon>Craniata</taxon>
        <taxon>Vertebrata</taxon>
        <taxon>Euteleostomi</taxon>
        <taxon>Actinopterygii</taxon>
        <taxon>Neopterygii</taxon>
        <taxon>Teleostei</taxon>
        <taxon>Anguilliformes</taxon>
        <taxon>Anguillidae</taxon>
        <taxon>Anguilla</taxon>
    </lineage>
</organism>
<name>A0A0E9QIR3_ANGAN</name>
<sequence>MEKLMEVNASKSLAVINRAFWINEALQMHLLNQNAQEGSASSFRLGTTLGFP</sequence>
<evidence type="ECO:0000313" key="1">
    <source>
        <dbReference type="EMBL" id="JAH16689.1"/>
    </source>
</evidence>
<protein>
    <submittedName>
        <fullName evidence="1">Uncharacterized protein</fullName>
    </submittedName>
</protein>
<proteinExistence type="predicted"/>
<accession>A0A0E9QIR3</accession>
<reference evidence="1" key="2">
    <citation type="journal article" date="2015" name="Fish Shellfish Immunol.">
        <title>Early steps in the European eel (Anguilla anguilla)-Vibrio vulnificus interaction in the gills: Role of the RtxA13 toxin.</title>
        <authorList>
            <person name="Callol A."/>
            <person name="Pajuelo D."/>
            <person name="Ebbesson L."/>
            <person name="Teles M."/>
            <person name="MacKenzie S."/>
            <person name="Amaro C."/>
        </authorList>
    </citation>
    <scope>NUCLEOTIDE SEQUENCE</scope>
</reference>